<gene>
    <name evidence="2" type="ORF">SDC9_170730</name>
</gene>
<keyword evidence="1" id="KW-1133">Transmembrane helix</keyword>
<dbReference type="AlphaFoldDB" id="A0A645GBH8"/>
<evidence type="ECO:0000313" key="2">
    <source>
        <dbReference type="EMBL" id="MPN23342.1"/>
    </source>
</evidence>
<proteinExistence type="predicted"/>
<organism evidence="2">
    <name type="scientific">bioreactor metagenome</name>
    <dbReference type="NCBI Taxonomy" id="1076179"/>
    <lineage>
        <taxon>unclassified sequences</taxon>
        <taxon>metagenomes</taxon>
        <taxon>ecological metagenomes</taxon>
    </lineage>
</organism>
<evidence type="ECO:0000256" key="1">
    <source>
        <dbReference type="SAM" id="Phobius"/>
    </source>
</evidence>
<sequence>MLPGDVKTGFTAARKKSLVGAEVYGKALEHAVAVMEHDEQSGMPPVRIAKAVLAAANEKNPRAFRTVGFQYRLFVFLAKLLPATWVNALVGMIYR</sequence>
<name>A0A645GBH8_9ZZZZ</name>
<protein>
    <submittedName>
        <fullName evidence="2">Uncharacterized protein</fullName>
    </submittedName>
</protein>
<reference evidence="2" key="1">
    <citation type="submission" date="2019-08" db="EMBL/GenBank/DDBJ databases">
        <authorList>
            <person name="Kucharzyk K."/>
            <person name="Murdoch R.W."/>
            <person name="Higgins S."/>
            <person name="Loffler F."/>
        </authorList>
    </citation>
    <scope>NUCLEOTIDE SEQUENCE</scope>
</reference>
<keyword evidence="1" id="KW-0812">Transmembrane</keyword>
<dbReference type="EMBL" id="VSSQ01071818">
    <property type="protein sequence ID" value="MPN23342.1"/>
    <property type="molecule type" value="Genomic_DNA"/>
</dbReference>
<feature type="transmembrane region" description="Helical" evidence="1">
    <location>
        <begin position="73"/>
        <end position="94"/>
    </location>
</feature>
<comment type="caution">
    <text evidence="2">The sequence shown here is derived from an EMBL/GenBank/DDBJ whole genome shotgun (WGS) entry which is preliminary data.</text>
</comment>
<keyword evidence="1" id="KW-0472">Membrane</keyword>
<accession>A0A645GBH8</accession>